<evidence type="ECO:0000256" key="1">
    <source>
        <dbReference type="ARBA" id="ARBA00004328"/>
    </source>
</evidence>
<comment type="caution">
    <text evidence="3">The sequence shown here is derived from an EMBL/GenBank/DDBJ whole genome shotgun (WGS) entry which is preliminary data.</text>
</comment>
<reference evidence="4" key="1">
    <citation type="submission" date="2020-05" db="EMBL/GenBank/DDBJ databases">
        <title>Classification of alakaliphilic streptomycetes isolated from an alkaline soil next to Lonar Crater, India and a proposal for the recognition of Streptomyces alkaliterrae sp. nov.</title>
        <authorList>
            <person name="Golinska P."/>
        </authorList>
    </citation>
    <scope>NUCLEOTIDE SEQUENCE [LARGE SCALE GENOMIC DNA]</scope>
    <source>
        <strain evidence="4">OF3</strain>
    </source>
</reference>
<dbReference type="InterPro" id="IPR024455">
    <property type="entry name" value="Phage_capsid"/>
</dbReference>
<dbReference type="Proteomes" id="UP000525686">
    <property type="component" value="Unassembled WGS sequence"/>
</dbReference>
<evidence type="ECO:0000313" key="3">
    <source>
        <dbReference type="EMBL" id="MBB1253176.1"/>
    </source>
</evidence>
<gene>
    <name evidence="3" type="ORF">H3146_07300</name>
</gene>
<evidence type="ECO:0000313" key="4">
    <source>
        <dbReference type="Proteomes" id="UP000525686"/>
    </source>
</evidence>
<dbReference type="RefSeq" id="WP_181353831.1">
    <property type="nucleotide sequence ID" value="NZ_JABJWZ010000041.1"/>
</dbReference>
<dbReference type="Pfam" id="PF05065">
    <property type="entry name" value="Phage_capsid"/>
    <property type="match status" value="1"/>
</dbReference>
<dbReference type="SUPFAM" id="SSF56563">
    <property type="entry name" value="Major capsid protein gp5"/>
    <property type="match status" value="1"/>
</dbReference>
<dbReference type="NCBIfam" id="TIGR01554">
    <property type="entry name" value="major_cap_HK97"/>
    <property type="match status" value="1"/>
</dbReference>
<accession>A0A7W3WIW5</accession>
<proteinExistence type="predicted"/>
<dbReference type="EMBL" id="JABJWZ010000041">
    <property type="protein sequence ID" value="MBB1253176.1"/>
    <property type="molecule type" value="Genomic_DNA"/>
</dbReference>
<dbReference type="Gene3D" id="3.30.2320.10">
    <property type="entry name" value="hypothetical protein PF0899 domain"/>
    <property type="match status" value="1"/>
</dbReference>
<protein>
    <submittedName>
        <fullName evidence="3">Phage major capsid protein</fullName>
    </submittedName>
</protein>
<dbReference type="AlphaFoldDB" id="A0A7W3WIW5"/>
<comment type="subcellular location">
    <subcellularLocation>
        <location evidence="1">Virion</location>
    </subcellularLocation>
</comment>
<dbReference type="Gene3D" id="3.30.2400.10">
    <property type="entry name" value="Major capsid protein gp5"/>
    <property type="match status" value="1"/>
</dbReference>
<evidence type="ECO:0000259" key="2">
    <source>
        <dbReference type="Pfam" id="PF05065"/>
    </source>
</evidence>
<sequence>MPTTDPIQLSAIDPTFLPANLIGPIFEKSVEGSAVMSLARRVPLSMSANTAVPVPLDVPTADWVAEGGRKPLSSGGVEVKQMSGKKIAVLIPVSMEVATSNAAGLWTQLQRDLPTAFARAFDMATIHGKNMAGSTGPFADYLAMTSKSVSLGTTAQDQGGIWGDFVDGLDQIIDDDWDYTGTVADNRLKPKLLAATSTTGEPLFVATRQPGHGTGAALQGELIGEPLAYSRSVSGKLRRQSTSADSGLRAIGGDWSQAAFGVGMDISVKISREATYIDEEGGVHSAFQENLVLLLAEAYYGFVLGDPEAFVKFTGTPSGS</sequence>
<feature type="domain" description="Phage capsid-like C-terminal" evidence="2">
    <location>
        <begin position="17"/>
        <end position="314"/>
    </location>
</feature>
<organism evidence="3 4">
    <name type="scientific">Streptomyces alkaliterrae</name>
    <dbReference type="NCBI Taxonomy" id="2213162"/>
    <lineage>
        <taxon>Bacteria</taxon>
        <taxon>Bacillati</taxon>
        <taxon>Actinomycetota</taxon>
        <taxon>Actinomycetes</taxon>
        <taxon>Kitasatosporales</taxon>
        <taxon>Streptomycetaceae</taxon>
        <taxon>Streptomyces</taxon>
    </lineage>
</organism>
<dbReference type="InterPro" id="IPR054612">
    <property type="entry name" value="Phage_capsid-like_C"/>
</dbReference>
<name>A0A7W3WIW5_9ACTN</name>